<evidence type="ECO:0000256" key="10">
    <source>
        <dbReference type="ARBA" id="ARBA00022989"/>
    </source>
</evidence>
<proteinExistence type="inferred from homology"/>
<evidence type="ECO:0000256" key="1">
    <source>
        <dbReference type="ARBA" id="ARBA00004651"/>
    </source>
</evidence>
<name>A0A8J7L5C2_9NOST</name>
<dbReference type="GO" id="GO:0005886">
    <property type="term" value="C:plasma membrane"/>
    <property type="evidence" value="ECO:0007669"/>
    <property type="project" value="UniProtKB-SubCell"/>
</dbReference>
<keyword evidence="4" id="KW-1003">Cell membrane</keyword>
<keyword evidence="6" id="KW-0997">Cell inner membrane</keyword>
<keyword evidence="8 13" id="KW-0812">Transmembrane</keyword>
<dbReference type="InterPro" id="IPR000390">
    <property type="entry name" value="Small_drug/metabolite_transptr"/>
</dbReference>
<dbReference type="RefSeq" id="WP_198123132.1">
    <property type="nucleotide sequence ID" value="NZ_JAECZC010000002.1"/>
</dbReference>
<feature type="transmembrane region" description="Helical" evidence="13">
    <location>
        <begin position="118"/>
        <end position="136"/>
    </location>
</feature>
<gene>
    <name evidence="15" type="ORF">I8748_02750</name>
</gene>
<keyword evidence="5" id="KW-0444">Lipid biosynthesis</keyword>
<keyword evidence="10 13" id="KW-1133">Transmembrane helix</keyword>
<comment type="similarity">
    <text evidence="2">Belongs to the EamA transporter family.</text>
</comment>
<keyword evidence="12 13" id="KW-0472">Membrane</keyword>
<reference evidence="15 16" key="1">
    <citation type="journal article" date="2021" name="Int. J. Syst. Evol. Microbiol.">
        <title>Amazonocrinis nigriterrae gen. nov., sp. nov., Atlanticothrix silvestris gen. nov., sp. nov. and Dendronalium phyllosphericum gen. nov., sp. nov., nostocacean cyanobacteria from Brazilian environments.</title>
        <authorList>
            <person name="Alvarenga D.O."/>
            <person name="Andreote A.P.D."/>
            <person name="Branco L.H.Z."/>
            <person name="Delbaje E."/>
            <person name="Cruz R.B."/>
            <person name="Varani A.M."/>
            <person name="Fiore M.F."/>
        </authorList>
    </citation>
    <scope>NUCLEOTIDE SEQUENCE [LARGE SCALE GENOMIC DNA]</scope>
    <source>
        <strain evidence="15 16">CENA67</strain>
    </source>
</reference>
<dbReference type="AlphaFoldDB" id="A0A8J7L5C2"/>
<evidence type="ECO:0000256" key="5">
    <source>
        <dbReference type="ARBA" id="ARBA00022516"/>
    </source>
</evidence>
<evidence type="ECO:0000259" key="14">
    <source>
        <dbReference type="Pfam" id="PF00892"/>
    </source>
</evidence>
<evidence type="ECO:0000256" key="3">
    <source>
        <dbReference type="ARBA" id="ARBA00022448"/>
    </source>
</evidence>
<feature type="transmembrane region" description="Helical" evidence="13">
    <location>
        <begin position="33"/>
        <end position="54"/>
    </location>
</feature>
<evidence type="ECO:0000313" key="16">
    <source>
        <dbReference type="Proteomes" id="UP000632766"/>
    </source>
</evidence>
<dbReference type="Proteomes" id="UP000632766">
    <property type="component" value="Unassembled WGS sequence"/>
</dbReference>
<dbReference type="GO" id="GO:0022857">
    <property type="term" value="F:transmembrane transporter activity"/>
    <property type="evidence" value="ECO:0007669"/>
    <property type="project" value="InterPro"/>
</dbReference>
<keyword evidence="16" id="KW-1185">Reference proteome</keyword>
<dbReference type="SUPFAM" id="SSF103481">
    <property type="entry name" value="Multidrug resistance efflux transporter EmrE"/>
    <property type="match status" value="2"/>
</dbReference>
<dbReference type="Gene3D" id="1.10.3730.20">
    <property type="match status" value="2"/>
</dbReference>
<organism evidence="15 16">
    <name type="scientific">Amazonocrinis nigriterrae CENA67</name>
    <dbReference type="NCBI Taxonomy" id="2794033"/>
    <lineage>
        <taxon>Bacteria</taxon>
        <taxon>Bacillati</taxon>
        <taxon>Cyanobacteriota</taxon>
        <taxon>Cyanophyceae</taxon>
        <taxon>Nostocales</taxon>
        <taxon>Nostocaceae</taxon>
        <taxon>Amazonocrinis</taxon>
        <taxon>Amazonocrinis nigriterrae</taxon>
    </lineage>
</organism>
<dbReference type="PANTHER" id="PTHR30561:SF1">
    <property type="entry name" value="MULTIDRUG TRANSPORTER EMRE"/>
    <property type="match status" value="1"/>
</dbReference>
<dbReference type="EMBL" id="JAECZC010000002">
    <property type="protein sequence ID" value="MBH8561109.1"/>
    <property type="molecule type" value="Genomic_DNA"/>
</dbReference>
<evidence type="ECO:0000313" key="15">
    <source>
        <dbReference type="EMBL" id="MBH8561109.1"/>
    </source>
</evidence>
<dbReference type="Pfam" id="PF00892">
    <property type="entry name" value="EamA"/>
    <property type="match status" value="2"/>
</dbReference>
<feature type="domain" description="EamA" evidence="14">
    <location>
        <begin position="150"/>
        <end position="283"/>
    </location>
</feature>
<dbReference type="InterPro" id="IPR037185">
    <property type="entry name" value="EmrE-like"/>
</dbReference>
<keyword evidence="7" id="KW-0441">Lipid A biosynthesis</keyword>
<evidence type="ECO:0000256" key="8">
    <source>
        <dbReference type="ARBA" id="ARBA00022692"/>
    </source>
</evidence>
<evidence type="ECO:0000256" key="4">
    <source>
        <dbReference type="ARBA" id="ARBA00022475"/>
    </source>
</evidence>
<accession>A0A8J7L5C2</accession>
<evidence type="ECO:0000256" key="2">
    <source>
        <dbReference type="ARBA" id="ARBA00007362"/>
    </source>
</evidence>
<dbReference type="InterPro" id="IPR000620">
    <property type="entry name" value="EamA_dom"/>
</dbReference>
<evidence type="ECO:0000256" key="7">
    <source>
        <dbReference type="ARBA" id="ARBA00022556"/>
    </source>
</evidence>
<keyword evidence="11" id="KW-0443">Lipid metabolism</keyword>
<evidence type="ECO:0000256" key="13">
    <source>
        <dbReference type="SAM" id="Phobius"/>
    </source>
</evidence>
<comment type="subcellular location">
    <subcellularLocation>
        <location evidence="1">Cell membrane</location>
        <topology evidence="1">Multi-pass membrane protein</topology>
    </subcellularLocation>
</comment>
<dbReference type="PANTHER" id="PTHR30561">
    <property type="entry name" value="SMR FAMILY PROTON-DEPENDENT DRUG EFFLUX TRANSPORTER SUGE"/>
    <property type="match status" value="1"/>
</dbReference>
<evidence type="ECO:0000256" key="9">
    <source>
        <dbReference type="ARBA" id="ARBA00022985"/>
    </source>
</evidence>
<feature type="transmembrane region" description="Helical" evidence="13">
    <location>
        <begin position="148"/>
        <end position="167"/>
    </location>
</feature>
<feature type="transmembrane region" description="Helical" evidence="13">
    <location>
        <begin position="216"/>
        <end position="237"/>
    </location>
</feature>
<feature type="transmembrane region" description="Helical" evidence="13">
    <location>
        <begin position="61"/>
        <end position="80"/>
    </location>
</feature>
<keyword evidence="9" id="KW-0448">Lipopolysaccharide biosynthesis</keyword>
<comment type="caution">
    <text evidence="15">The sequence shown here is derived from an EMBL/GenBank/DDBJ whole genome shotgun (WGS) entry which is preliminary data.</text>
</comment>
<protein>
    <recommendedName>
        <fullName evidence="14">EamA domain-containing protein</fullName>
    </recommendedName>
</protein>
<evidence type="ECO:0000256" key="6">
    <source>
        <dbReference type="ARBA" id="ARBA00022519"/>
    </source>
</evidence>
<feature type="domain" description="EamA" evidence="14">
    <location>
        <begin position="5"/>
        <end position="136"/>
    </location>
</feature>
<keyword evidence="3" id="KW-0813">Transport</keyword>
<evidence type="ECO:0000256" key="12">
    <source>
        <dbReference type="ARBA" id="ARBA00023136"/>
    </source>
</evidence>
<sequence>MTVLALSLVLTAAFVHASWNLLAKRVAGGVAFVWLFGILSTLIYAPLAIGILIWQQPKIGFAQLAFMIGSGVIHTGYFLLLQQGYRVGDLSLVYPLARGTGPMLSTVAAIVTLGERPTAIAIGGVILIAVGIFLFTATAPQTGTSNRLQAIAFALLTGMCIATYTLWDKYAVSQLFIPPLLLDWSSNLSRAVLITPLMLRQSTQVKRYWQFHRFEVIGVACLCPLSYILVLTALIFSPVSYVAPAREISIVIGAIMGTQLLAEKNAKRRLFASSLMVLGVVALAFG</sequence>
<dbReference type="GO" id="GO:0009103">
    <property type="term" value="P:lipopolysaccharide biosynthetic process"/>
    <property type="evidence" value="ECO:0007669"/>
    <property type="project" value="UniProtKB-KW"/>
</dbReference>
<evidence type="ECO:0000256" key="11">
    <source>
        <dbReference type="ARBA" id="ARBA00023098"/>
    </source>
</evidence>